<dbReference type="InParanoid" id="B0X612"/>
<dbReference type="KEGG" id="cqu:CpipJ_CPIJ014845"/>
<dbReference type="InterPro" id="IPR036838">
    <property type="entry name" value="Ribosomal_uS10_dom_sf"/>
</dbReference>
<reference evidence="1" key="1">
    <citation type="submission" date="2007-03" db="EMBL/GenBank/DDBJ databases">
        <title>Annotation of Culex pipiens quinquefasciatus.</title>
        <authorList>
            <consortium name="The Broad Institute Genome Sequencing Platform"/>
            <person name="Atkinson P.W."/>
            <person name="Hemingway J."/>
            <person name="Christensen B.M."/>
            <person name="Higgs S."/>
            <person name="Kodira C."/>
            <person name="Hannick L."/>
            <person name="Megy K."/>
            <person name="O'Leary S."/>
            <person name="Pearson M."/>
            <person name="Haas B.J."/>
            <person name="Mauceli E."/>
            <person name="Wortman J.R."/>
            <person name="Lee N.H."/>
            <person name="Guigo R."/>
            <person name="Stanke M."/>
            <person name="Alvarado L."/>
            <person name="Amedeo P."/>
            <person name="Antoine C.H."/>
            <person name="Arensburger P."/>
            <person name="Bidwell S.L."/>
            <person name="Crawford M."/>
            <person name="Camaro F."/>
            <person name="Devon K."/>
            <person name="Engels R."/>
            <person name="Hammond M."/>
            <person name="Howarth C."/>
            <person name="Koehrsen M."/>
            <person name="Lawson D."/>
            <person name="Montgomery P."/>
            <person name="Nene V."/>
            <person name="Nusbaum C."/>
            <person name="Puiu D."/>
            <person name="Romero-Severson J."/>
            <person name="Severson D.W."/>
            <person name="Shumway M."/>
            <person name="Sisk P."/>
            <person name="Stolte C."/>
            <person name="Zeng Q."/>
            <person name="Eisenstadt E."/>
            <person name="Fraser-Liggett C."/>
            <person name="Strausberg R."/>
            <person name="Galagan J."/>
            <person name="Birren B."/>
            <person name="Collins F.H."/>
        </authorList>
    </citation>
    <scope>NUCLEOTIDE SEQUENCE [LARGE SCALE GENOMIC DNA]</scope>
    <source>
        <strain evidence="1">JHB</strain>
    </source>
</reference>
<dbReference type="STRING" id="7176.B0X612"/>
<protein>
    <submittedName>
        <fullName evidence="1 2">40S ribosomal protein S20</fullName>
    </submittedName>
</protein>
<proteinExistence type="predicted"/>
<organism>
    <name type="scientific">Culex quinquefasciatus</name>
    <name type="common">Southern house mosquito</name>
    <name type="synonym">Culex pungens</name>
    <dbReference type="NCBI Taxonomy" id="7176"/>
    <lineage>
        <taxon>Eukaryota</taxon>
        <taxon>Metazoa</taxon>
        <taxon>Ecdysozoa</taxon>
        <taxon>Arthropoda</taxon>
        <taxon>Hexapoda</taxon>
        <taxon>Insecta</taxon>
        <taxon>Pterygota</taxon>
        <taxon>Neoptera</taxon>
        <taxon>Endopterygota</taxon>
        <taxon>Diptera</taxon>
        <taxon>Nematocera</taxon>
        <taxon>Culicoidea</taxon>
        <taxon>Culicidae</taxon>
        <taxon>Culicinae</taxon>
        <taxon>Culicini</taxon>
        <taxon>Culex</taxon>
        <taxon>Culex</taxon>
    </lineage>
</organism>
<dbReference type="VEuPathDB" id="VectorBase:CPIJ014845"/>
<evidence type="ECO:0000313" key="3">
    <source>
        <dbReference type="Proteomes" id="UP000002320"/>
    </source>
</evidence>
<dbReference type="HOGENOM" id="CLU_2099247_0_0_1"/>
<accession>B0X612</accession>
<evidence type="ECO:0000313" key="1">
    <source>
        <dbReference type="EMBL" id="EDS41143.1"/>
    </source>
</evidence>
<dbReference type="AlphaFoldDB" id="B0X612"/>
<keyword evidence="1" id="KW-0687">Ribonucleoprotein</keyword>
<keyword evidence="1" id="KW-0689">Ribosomal protein</keyword>
<keyword evidence="3" id="KW-1185">Reference proteome</keyword>
<dbReference type="GO" id="GO:0005840">
    <property type="term" value="C:ribosome"/>
    <property type="evidence" value="ECO:0007669"/>
    <property type="project" value="UniProtKB-KW"/>
</dbReference>
<sequence length="116" mass="12268">MRLHKRVIDLYSSSEIVKQITTINIKPGVEAVVSIAKIIVIRMVKSFSIATSSSNRMGMVVGTARFITAAATGFGSDSLGTTLVADTSEFMIGAGKLSGRSLRCCKRPRKAAAASC</sequence>
<name>B0X612_CULQU</name>
<dbReference type="Proteomes" id="UP000002320">
    <property type="component" value="Unassembled WGS sequence"/>
</dbReference>
<gene>
    <name evidence="2" type="primary">6048119</name>
    <name evidence="1" type="ORF">CpipJ_CPIJ014845</name>
</gene>
<dbReference type="EMBL" id="DS232399">
    <property type="protein sequence ID" value="EDS41143.1"/>
    <property type="molecule type" value="Genomic_DNA"/>
</dbReference>
<reference evidence="2" key="2">
    <citation type="submission" date="2020-05" db="UniProtKB">
        <authorList>
            <consortium name="EnsemblMetazoa"/>
        </authorList>
    </citation>
    <scope>IDENTIFICATION</scope>
    <source>
        <strain evidence="2">JHB</strain>
    </source>
</reference>
<dbReference type="Gene3D" id="3.30.70.600">
    <property type="entry name" value="Ribosomal protein S10 domain"/>
    <property type="match status" value="1"/>
</dbReference>
<dbReference type="EnsemblMetazoa" id="CPIJ014845-RA">
    <property type="protein sequence ID" value="CPIJ014845-PA"/>
    <property type="gene ID" value="CPIJ014845"/>
</dbReference>
<evidence type="ECO:0000313" key="2">
    <source>
        <dbReference type="EnsemblMetazoa" id="CPIJ014845-PA"/>
    </source>
</evidence>